<dbReference type="AlphaFoldDB" id="A0AAN6PFQ2"/>
<dbReference type="EC" id="3.1.1.-" evidence="3"/>
<dbReference type="InterPro" id="IPR029058">
    <property type="entry name" value="AB_hydrolase_fold"/>
</dbReference>
<keyword evidence="4" id="KW-0812">Transmembrane</keyword>
<evidence type="ECO:0000313" key="6">
    <source>
        <dbReference type="EMBL" id="KAK4035177.1"/>
    </source>
</evidence>
<protein>
    <recommendedName>
        <fullName evidence="3">Carboxylic ester hydrolase</fullName>
        <ecNumber evidence="3">3.1.1.-</ecNumber>
    </recommendedName>
</protein>
<dbReference type="SUPFAM" id="SSF53474">
    <property type="entry name" value="alpha/beta-Hydrolases"/>
    <property type="match status" value="1"/>
</dbReference>
<feature type="transmembrane region" description="Helical" evidence="4">
    <location>
        <begin position="64"/>
        <end position="85"/>
    </location>
</feature>
<keyword evidence="4" id="KW-1133">Transmembrane helix</keyword>
<dbReference type="Proteomes" id="UP001303115">
    <property type="component" value="Unassembled WGS sequence"/>
</dbReference>
<evidence type="ECO:0000313" key="7">
    <source>
        <dbReference type="Proteomes" id="UP001303115"/>
    </source>
</evidence>
<dbReference type="InterPro" id="IPR019826">
    <property type="entry name" value="Carboxylesterase_B_AS"/>
</dbReference>
<evidence type="ECO:0000256" key="3">
    <source>
        <dbReference type="RuleBase" id="RU361235"/>
    </source>
</evidence>
<dbReference type="Pfam" id="PF00135">
    <property type="entry name" value="COesterase"/>
    <property type="match status" value="1"/>
</dbReference>
<gene>
    <name evidence="6" type="ORF">C8A01DRAFT_38381</name>
</gene>
<keyword evidence="2 3" id="KW-0378">Hydrolase</keyword>
<feature type="domain" description="Carboxylesterase type B" evidence="5">
    <location>
        <begin position="105"/>
        <end position="423"/>
    </location>
</feature>
<keyword evidence="7" id="KW-1185">Reference proteome</keyword>
<reference evidence="7" key="1">
    <citation type="journal article" date="2023" name="Mol. Phylogenet. Evol.">
        <title>Genome-scale phylogeny and comparative genomics of the fungal order Sordariales.</title>
        <authorList>
            <person name="Hensen N."/>
            <person name="Bonometti L."/>
            <person name="Westerberg I."/>
            <person name="Brannstrom I.O."/>
            <person name="Guillou S."/>
            <person name="Cros-Aarteil S."/>
            <person name="Calhoun S."/>
            <person name="Haridas S."/>
            <person name="Kuo A."/>
            <person name="Mondo S."/>
            <person name="Pangilinan J."/>
            <person name="Riley R."/>
            <person name="LaButti K."/>
            <person name="Andreopoulos B."/>
            <person name="Lipzen A."/>
            <person name="Chen C."/>
            <person name="Yan M."/>
            <person name="Daum C."/>
            <person name="Ng V."/>
            <person name="Clum A."/>
            <person name="Steindorff A."/>
            <person name="Ohm R.A."/>
            <person name="Martin F."/>
            <person name="Silar P."/>
            <person name="Natvig D.O."/>
            <person name="Lalanne C."/>
            <person name="Gautier V."/>
            <person name="Ament-Velasquez S.L."/>
            <person name="Kruys A."/>
            <person name="Hutchinson M.I."/>
            <person name="Powell A.J."/>
            <person name="Barry K."/>
            <person name="Miller A.N."/>
            <person name="Grigoriev I.V."/>
            <person name="Debuchy R."/>
            <person name="Gladieux P."/>
            <person name="Hiltunen Thoren M."/>
            <person name="Johannesson H."/>
        </authorList>
    </citation>
    <scope>NUCLEOTIDE SEQUENCE [LARGE SCALE GENOMIC DNA]</scope>
    <source>
        <strain evidence="7">CBS 284.82</strain>
    </source>
</reference>
<sequence>MGRHPQQLIPLGNGIRDGYGGREDGGLRGDYCYVSPGQGHDRIRILVSSKGERDWMQQPEGRSAVALVLSIALVLVVQVAVWVLLMGSMGGVNGPTVVGTATVDLNYTAYEGLRLSNGVDAFLGMRYAAAPLGDLRWRAPLEPVRSETGPVERAVTYPPICLGTGVAYPADGQSEDCLFANVWAPSNATETSKLPVWVFIQGGGYVANSNANYDGAEVVQRSGHNIVMVNFNYRVGLWGFLASERVRDDGALNAGLLDQRMLLKWVKTHIAAFGGDPNHVVIHGASAGAGSVAMHLVAYGGRNDGLFVGGMSESLFFPAQPLVRELEYQFDRAVSQTGCDGAAQGQQMACLRAKDVAVLQSANYAQPFPGRPGPPMPLFYWTPCVDGDFLRDLPYRLFEKGQFVSVPMVFATSTNEGSYFAPDAATPSDVALFL</sequence>
<dbReference type="InterPro" id="IPR050309">
    <property type="entry name" value="Type-B_Carboxylest/Lipase"/>
</dbReference>
<organism evidence="6 7">
    <name type="scientific">Parachaetomium inaequale</name>
    <dbReference type="NCBI Taxonomy" id="2588326"/>
    <lineage>
        <taxon>Eukaryota</taxon>
        <taxon>Fungi</taxon>
        <taxon>Dikarya</taxon>
        <taxon>Ascomycota</taxon>
        <taxon>Pezizomycotina</taxon>
        <taxon>Sordariomycetes</taxon>
        <taxon>Sordariomycetidae</taxon>
        <taxon>Sordariales</taxon>
        <taxon>Chaetomiaceae</taxon>
        <taxon>Parachaetomium</taxon>
    </lineage>
</organism>
<comment type="caution">
    <text evidence="6">The sequence shown here is derived from an EMBL/GenBank/DDBJ whole genome shotgun (WGS) entry which is preliminary data.</text>
</comment>
<evidence type="ECO:0000256" key="1">
    <source>
        <dbReference type="ARBA" id="ARBA00005964"/>
    </source>
</evidence>
<evidence type="ECO:0000259" key="5">
    <source>
        <dbReference type="Pfam" id="PF00135"/>
    </source>
</evidence>
<name>A0AAN6PFQ2_9PEZI</name>
<proteinExistence type="inferred from homology"/>
<feature type="non-terminal residue" evidence="6">
    <location>
        <position position="434"/>
    </location>
</feature>
<comment type="similarity">
    <text evidence="1 3">Belongs to the type-B carboxylesterase/lipase family.</text>
</comment>
<dbReference type="InterPro" id="IPR002018">
    <property type="entry name" value="CarbesteraseB"/>
</dbReference>
<dbReference type="EMBL" id="MU854453">
    <property type="protein sequence ID" value="KAK4035177.1"/>
    <property type="molecule type" value="Genomic_DNA"/>
</dbReference>
<dbReference type="PANTHER" id="PTHR11559">
    <property type="entry name" value="CARBOXYLESTERASE"/>
    <property type="match status" value="1"/>
</dbReference>
<dbReference type="Gene3D" id="3.40.50.1820">
    <property type="entry name" value="alpha/beta hydrolase"/>
    <property type="match status" value="1"/>
</dbReference>
<evidence type="ECO:0000256" key="2">
    <source>
        <dbReference type="ARBA" id="ARBA00022801"/>
    </source>
</evidence>
<evidence type="ECO:0000256" key="4">
    <source>
        <dbReference type="SAM" id="Phobius"/>
    </source>
</evidence>
<keyword evidence="4" id="KW-0472">Membrane</keyword>
<dbReference type="PROSITE" id="PS00122">
    <property type="entry name" value="CARBOXYLESTERASE_B_1"/>
    <property type="match status" value="1"/>
</dbReference>
<dbReference type="GO" id="GO:0016787">
    <property type="term" value="F:hydrolase activity"/>
    <property type="evidence" value="ECO:0007669"/>
    <property type="project" value="UniProtKB-KW"/>
</dbReference>
<accession>A0AAN6PFQ2</accession>